<keyword evidence="6" id="KW-1185">Reference proteome</keyword>
<dbReference type="SUPFAM" id="SSF54928">
    <property type="entry name" value="RNA-binding domain, RBD"/>
    <property type="match status" value="2"/>
</dbReference>
<dbReference type="SMART" id="SM00360">
    <property type="entry name" value="RRM"/>
    <property type="match status" value="2"/>
</dbReference>
<feature type="region of interest" description="Disordered" evidence="3">
    <location>
        <begin position="216"/>
        <end position="244"/>
    </location>
</feature>
<dbReference type="Gene3D" id="3.30.70.330">
    <property type="match status" value="2"/>
</dbReference>
<reference evidence="5 6" key="1">
    <citation type="submission" date="2023-01" db="EMBL/GenBank/DDBJ databases">
        <title>Analysis of 21 Apiospora genomes using comparative genomics revels a genus with tremendous synthesis potential of carbohydrate active enzymes and secondary metabolites.</title>
        <authorList>
            <person name="Sorensen T."/>
        </authorList>
    </citation>
    <scope>NUCLEOTIDE SEQUENCE [LARGE SCALE GENOMIC DNA]</scope>
    <source>
        <strain evidence="5 6">CBS 114990</strain>
    </source>
</reference>
<gene>
    <name evidence="5" type="ORF">PG997_003782</name>
</gene>
<protein>
    <submittedName>
        <fullName evidence="5">Nucleic acid-binding protein</fullName>
    </submittedName>
</protein>
<feature type="region of interest" description="Disordered" evidence="3">
    <location>
        <begin position="135"/>
        <end position="155"/>
    </location>
</feature>
<feature type="domain" description="RRM" evidence="4">
    <location>
        <begin position="157"/>
        <end position="235"/>
    </location>
</feature>
<dbReference type="Proteomes" id="UP001433268">
    <property type="component" value="Unassembled WGS sequence"/>
</dbReference>
<accession>A0ABR1X069</accession>
<dbReference type="PANTHER" id="PTHR48027">
    <property type="entry name" value="HETEROGENEOUS NUCLEAR RIBONUCLEOPROTEIN 87F-RELATED"/>
    <property type="match status" value="1"/>
</dbReference>
<dbReference type="RefSeq" id="XP_066671715.1">
    <property type="nucleotide sequence ID" value="XM_066808097.1"/>
</dbReference>
<dbReference type="InterPro" id="IPR012677">
    <property type="entry name" value="Nucleotide-bd_a/b_plait_sf"/>
</dbReference>
<feature type="domain" description="RRM" evidence="4">
    <location>
        <begin position="58"/>
        <end position="135"/>
    </location>
</feature>
<evidence type="ECO:0000256" key="1">
    <source>
        <dbReference type="ARBA" id="ARBA00022884"/>
    </source>
</evidence>
<dbReference type="EMBL" id="JAQQWN010000004">
    <property type="protein sequence ID" value="KAK8088821.1"/>
    <property type="molecule type" value="Genomic_DNA"/>
</dbReference>
<dbReference type="InterPro" id="IPR052462">
    <property type="entry name" value="SLIRP/GR-RBP-like"/>
</dbReference>
<dbReference type="InterPro" id="IPR000504">
    <property type="entry name" value="RRM_dom"/>
</dbReference>
<dbReference type="GeneID" id="92041157"/>
<keyword evidence="1 2" id="KW-0694">RNA-binding</keyword>
<proteinExistence type="predicted"/>
<evidence type="ECO:0000256" key="2">
    <source>
        <dbReference type="PROSITE-ProRule" id="PRU00176"/>
    </source>
</evidence>
<dbReference type="InterPro" id="IPR035979">
    <property type="entry name" value="RBD_domain_sf"/>
</dbReference>
<organism evidence="5 6">
    <name type="scientific">Apiospora hydei</name>
    <dbReference type="NCBI Taxonomy" id="1337664"/>
    <lineage>
        <taxon>Eukaryota</taxon>
        <taxon>Fungi</taxon>
        <taxon>Dikarya</taxon>
        <taxon>Ascomycota</taxon>
        <taxon>Pezizomycotina</taxon>
        <taxon>Sordariomycetes</taxon>
        <taxon>Xylariomycetidae</taxon>
        <taxon>Amphisphaeriales</taxon>
        <taxon>Apiosporaceae</taxon>
        <taxon>Apiospora</taxon>
    </lineage>
</organism>
<name>A0ABR1X069_9PEZI</name>
<dbReference type="Pfam" id="PF00076">
    <property type="entry name" value="RRM_1"/>
    <property type="match status" value="2"/>
</dbReference>
<evidence type="ECO:0000313" key="6">
    <source>
        <dbReference type="Proteomes" id="UP001433268"/>
    </source>
</evidence>
<evidence type="ECO:0000259" key="4">
    <source>
        <dbReference type="PROSITE" id="PS50102"/>
    </source>
</evidence>
<comment type="caution">
    <text evidence="5">The sequence shown here is derived from an EMBL/GenBank/DDBJ whole genome shotgun (WGS) entry which is preliminary data.</text>
</comment>
<dbReference type="PROSITE" id="PS50102">
    <property type="entry name" value="RRM"/>
    <property type="match status" value="2"/>
</dbReference>
<sequence length="244" mass="27151">MQASRASVRPAATPMTRFFSQSVRLAEDEKVIVDEATKLAQASEEQNKPAGSAGKNNNAVYISNMTWDAGENHLREAFSKFGNIEDIMISRDQTGRSRGFGFVTFDSAEAASNAVEECNQSFWHGRRIRVEIRKSSNEAGGNTRSAARPTRRTEPTRSLYIGNIPYETSDADLNKLFRDLDNVVDVRVAVDRNTGWPRGFAHADFADVDSATKAHEKISQMQLGGRSLRVDFSESREGQGRKRD</sequence>
<evidence type="ECO:0000313" key="5">
    <source>
        <dbReference type="EMBL" id="KAK8088821.1"/>
    </source>
</evidence>
<dbReference type="CDD" id="cd00590">
    <property type="entry name" value="RRM_SF"/>
    <property type="match status" value="1"/>
</dbReference>
<evidence type="ECO:0000256" key="3">
    <source>
        <dbReference type="SAM" id="MobiDB-lite"/>
    </source>
</evidence>
<feature type="compositionally biased region" description="Basic and acidic residues" evidence="3">
    <location>
        <begin position="228"/>
        <end position="244"/>
    </location>
</feature>